<dbReference type="EMBL" id="CP138581">
    <property type="protein sequence ID" value="WPG98444.1"/>
    <property type="molecule type" value="Genomic_DNA"/>
</dbReference>
<feature type="region of interest" description="Disordered" evidence="1">
    <location>
        <begin position="90"/>
        <end position="139"/>
    </location>
</feature>
<gene>
    <name evidence="2" type="ORF">R9X50_00123400</name>
</gene>
<sequence>MSVTPGALVPLTQTFVQSGTTTAIALVGQVLNNGQTNFVGYDQGSADYLFTTSEANAKETTLADNMTYWVSEGKAPGGYLAITSSTDASSATQTGASTTGSSDSTSSAAVTSQLPLDTGSSSTGTTTSSGAAATTTSTKGNSAQKLSAGAYFSVALGLLAVLSL</sequence>
<dbReference type="Proteomes" id="UP001303373">
    <property type="component" value="Chromosome 2"/>
</dbReference>
<proteinExistence type="predicted"/>
<protein>
    <submittedName>
        <fullName evidence="2">Uncharacterized protein</fullName>
    </submittedName>
</protein>
<evidence type="ECO:0000313" key="3">
    <source>
        <dbReference type="Proteomes" id="UP001303373"/>
    </source>
</evidence>
<evidence type="ECO:0000313" key="2">
    <source>
        <dbReference type="EMBL" id="WPG98444.1"/>
    </source>
</evidence>
<name>A0AAQ3M0D2_9PEZI</name>
<keyword evidence="3" id="KW-1185">Reference proteome</keyword>
<evidence type="ECO:0000256" key="1">
    <source>
        <dbReference type="SAM" id="MobiDB-lite"/>
    </source>
</evidence>
<organism evidence="2 3">
    <name type="scientific">Acrodontium crateriforme</name>
    <dbReference type="NCBI Taxonomy" id="150365"/>
    <lineage>
        <taxon>Eukaryota</taxon>
        <taxon>Fungi</taxon>
        <taxon>Dikarya</taxon>
        <taxon>Ascomycota</taxon>
        <taxon>Pezizomycotina</taxon>
        <taxon>Dothideomycetes</taxon>
        <taxon>Dothideomycetidae</taxon>
        <taxon>Mycosphaerellales</taxon>
        <taxon>Teratosphaeriaceae</taxon>
        <taxon>Acrodontium</taxon>
    </lineage>
</organism>
<reference evidence="2 3" key="1">
    <citation type="submission" date="2023-11" db="EMBL/GenBank/DDBJ databases">
        <title>An acidophilic fungus is an integral part of prey digestion in a carnivorous sundew plant.</title>
        <authorList>
            <person name="Tsai I.J."/>
        </authorList>
    </citation>
    <scope>NUCLEOTIDE SEQUENCE [LARGE SCALE GENOMIC DNA]</scope>
    <source>
        <strain evidence="2">169a</strain>
    </source>
</reference>
<accession>A0AAQ3M0D2</accession>
<feature type="compositionally biased region" description="Low complexity" evidence="1">
    <location>
        <begin position="90"/>
        <end position="138"/>
    </location>
</feature>
<dbReference type="AlphaFoldDB" id="A0AAQ3M0D2"/>